<comment type="caution">
    <text evidence="2">The sequence shown here is derived from an EMBL/GenBank/DDBJ whole genome shotgun (WGS) entry which is preliminary data.</text>
</comment>
<reference evidence="2 3" key="1">
    <citation type="journal article" date="2014" name="Nat. Genet.">
        <title>Genome sequence of the hot pepper provides insights into the evolution of pungency in Capsicum species.</title>
        <authorList>
            <person name="Kim S."/>
            <person name="Park M."/>
            <person name="Yeom S.I."/>
            <person name="Kim Y.M."/>
            <person name="Lee J.M."/>
            <person name="Lee H.A."/>
            <person name="Seo E."/>
            <person name="Choi J."/>
            <person name="Cheong K."/>
            <person name="Kim K.T."/>
            <person name="Jung K."/>
            <person name="Lee G.W."/>
            <person name="Oh S.K."/>
            <person name="Bae C."/>
            <person name="Kim S.B."/>
            <person name="Lee H.Y."/>
            <person name="Kim S.Y."/>
            <person name="Kim M.S."/>
            <person name="Kang B.C."/>
            <person name="Jo Y.D."/>
            <person name="Yang H.B."/>
            <person name="Jeong H.J."/>
            <person name="Kang W.H."/>
            <person name="Kwon J.K."/>
            <person name="Shin C."/>
            <person name="Lim J.Y."/>
            <person name="Park J.H."/>
            <person name="Huh J.H."/>
            <person name="Kim J.S."/>
            <person name="Kim B.D."/>
            <person name="Cohen O."/>
            <person name="Paran I."/>
            <person name="Suh M.C."/>
            <person name="Lee S.B."/>
            <person name="Kim Y.K."/>
            <person name="Shin Y."/>
            <person name="Noh S.J."/>
            <person name="Park J."/>
            <person name="Seo Y.S."/>
            <person name="Kwon S.Y."/>
            <person name="Kim H.A."/>
            <person name="Park J.M."/>
            <person name="Kim H.J."/>
            <person name="Choi S.B."/>
            <person name="Bosland P.W."/>
            <person name="Reeves G."/>
            <person name="Jo S.H."/>
            <person name="Lee B.W."/>
            <person name="Cho H.T."/>
            <person name="Choi H.S."/>
            <person name="Lee M.S."/>
            <person name="Yu Y."/>
            <person name="Do Choi Y."/>
            <person name="Park B.S."/>
            <person name="van Deynze A."/>
            <person name="Ashrafi H."/>
            <person name="Hill T."/>
            <person name="Kim W.T."/>
            <person name="Pai H.S."/>
            <person name="Ahn H.K."/>
            <person name="Yeam I."/>
            <person name="Giovannoni J.J."/>
            <person name="Rose J.K."/>
            <person name="Sorensen I."/>
            <person name="Lee S.J."/>
            <person name="Kim R.W."/>
            <person name="Choi I.Y."/>
            <person name="Choi B.S."/>
            <person name="Lim J.S."/>
            <person name="Lee Y.H."/>
            <person name="Choi D."/>
        </authorList>
    </citation>
    <scope>NUCLEOTIDE SEQUENCE [LARGE SCALE GENOMIC DNA]</scope>
    <source>
        <strain evidence="3">cv. CM334</strain>
    </source>
</reference>
<keyword evidence="3" id="KW-1185">Reference proteome</keyword>
<dbReference type="PANTHER" id="PTHR36072:SF2">
    <property type="entry name" value="OS01G0531000 PROTEIN"/>
    <property type="match status" value="1"/>
</dbReference>
<sequence length="194" mass="21801">MRQLTFNLKNTSLLACRLLKGELDPSQILNMSLNELKPCKNSIMKLGMVQLMSRITKNMYRSLLVTLDANRDTLMEFVLFYPSGWLQLHSTTVQNGLRKKKRKARQNRKTSGGNTNKDNKTDVIVSSEIVLDDPSTNPATPVSTVAITSLLDSKKRKRNRTGSKMKVELQDGSSITDVEKIVATSSKRKNKSLD</sequence>
<dbReference type="GO" id="GO:0045814">
    <property type="term" value="P:negative regulation of gene expression, epigenetic"/>
    <property type="evidence" value="ECO:0000318"/>
    <property type="project" value="GO_Central"/>
</dbReference>
<dbReference type="Gramene" id="PHT92408">
    <property type="protein sequence ID" value="PHT92408"/>
    <property type="gene ID" value="T459_00290"/>
</dbReference>
<name>A0A2G3ADZ8_CAPAN</name>
<dbReference type="PANTHER" id="PTHR36072">
    <property type="entry name" value="OS01G0541600 PROTEIN"/>
    <property type="match status" value="1"/>
</dbReference>
<feature type="region of interest" description="Disordered" evidence="1">
    <location>
        <begin position="96"/>
        <end position="120"/>
    </location>
</feature>
<evidence type="ECO:0000313" key="2">
    <source>
        <dbReference type="EMBL" id="PHT92408.1"/>
    </source>
</evidence>
<feature type="compositionally biased region" description="Basic residues" evidence="1">
    <location>
        <begin position="97"/>
        <end position="108"/>
    </location>
</feature>
<protein>
    <submittedName>
        <fullName evidence="2">Uncharacterized protein</fullName>
    </submittedName>
</protein>
<proteinExistence type="predicted"/>
<evidence type="ECO:0000313" key="3">
    <source>
        <dbReference type="Proteomes" id="UP000222542"/>
    </source>
</evidence>
<gene>
    <name evidence="2" type="ORF">T459_00290</name>
</gene>
<dbReference type="GO" id="GO:0001217">
    <property type="term" value="F:DNA-binding transcription repressor activity"/>
    <property type="evidence" value="ECO:0000318"/>
    <property type="project" value="GO_Central"/>
</dbReference>
<dbReference type="GO" id="GO:0140566">
    <property type="term" value="F:histone reader activity"/>
    <property type="evidence" value="ECO:0000318"/>
    <property type="project" value="GO_Central"/>
</dbReference>
<reference evidence="2 3" key="2">
    <citation type="journal article" date="2017" name="Genome Biol.">
        <title>New reference genome sequences of hot pepper reveal the massive evolution of plant disease-resistance genes by retroduplication.</title>
        <authorList>
            <person name="Kim S."/>
            <person name="Park J."/>
            <person name="Yeom S.I."/>
            <person name="Kim Y.M."/>
            <person name="Seo E."/>
            <person name="Kim K.T."/>
            <person name="Kim M.S."/>
            <person name="Lee J.M."/>
            <person name="Cheong K."/>
            <person name="Shin H.S."/>
            <person name="Kim S.B."/>
            <person name="Han K."/>
            <person name="Lee J."/>
            <person name="Park M."/>
            <person name="Lee H.A."/>
            <person name="Lee H.Y."/>
            <person name="Lee Y."/>
            <person name="Oh S."/>
            <person name="Lee J.H."/>
            <person name="Choi E."/>
            <person name="Choi E."/>
            <person name="Lee S.E."/>
            <person name="Jeon J."/>
            <person name="Kim H."/>
            <person name="Choi G."/>
            <person name="Song H."/>
            <person name="Lee J."/>
            <person name="Lee S.C."/>
            <person name="Kwon J.K."/>
            <person name="Lee H.Y."/>
            <person name="Koo N."/>
            <person name="Hong Y."/>
            <person name="Kim R.W."/>
            <person name="Kang W.H."/>
            <person name="Huh J.H."/>
            <person name="Kang B.C."/>
            <person name="Yang T.J."/>
            <person name="Lee Y.H."/>
            <person name="Bennetzen J.L."/>
            <person name="Choi D."/>
        </authorList>
    </citation>
    <scope>NUCLEOTIDE SEQUENCE [LARGE SCALE GENOMIC DNA]</scope>
    <source>
        <strain evidence="3">cv. CM334</strain>
    </source>
</reference>
<organism evidence="2 3">
    <name type="scientific">Capsicum annuum</name>
    <name type="common">Capsicum pepper</name>
    <dbReference type="NCBI Taxonomy" id="4072"/>
    <lineage>
        <taxon>Eukaryota</taxon>
        <taxon>Viridiplantae</taxon>
        <taxon>Streptophyta</taxon>
        <taxon>Embryophyta</taxon>
        <taxon>Tracheophyta</taxon>
        <taxon>Spermatophyta</taxon>
        <taxon>Magnoliopsida</taxon>
        <taxon>eudicotyledons</taxon>
        <taxon>Gunneridae</taxon>
        <taxon>Pentapetalae</taxon>
        <taxon>asterids</taxon>
        <taxon>lamiids</taxon>
        <taxon>Solanales</taxon>
        <taxon>Solanaceae</taxon>
        <taxon>Solanoideae</taxon>
        <taxon>Capsiceae</taxon>
        <taxon>Capsicum</taxon>
    </lineage>
</organism>
<dbReference type="AlphaFoldDB" id="A0A2G3ADZ8"/>
<evidence type="ECO:0000256" key="1">
    <source>
        <dbReference type="SAM" id="MobiDB-lite"/>
    </source>
</evidence>
<dbReference type="Proteomes" id="UP000222542">
    <property type="component" value="Unassembled WGS sequence"/>
</dbReference>
<accession>A0A2G3ADZ8</accession>
<dbReference type="EMBL" id="AYRZ02000001">
    <property type="protein sequence ID" value="PHT92408.1"/>
    <property type="molecule type" value="Genomic_DNA"/>
</dbReference>